<dbReference type="SMART" id="SM00950">
    <property type="entry name" value="Piwi"/>
    <property type="match status" value="1"/>
</dbReference>
<dbReference type="Pfam" id="PF02171">
    <property type="entry name" value="Piwi"/>
    <property type="match status" value="1"/>
</dbReference>
<name>A0A8T0HRN2_CERPU</name>
<dbReference type="AlphaFoldDB" id="A0A8T0HRN2"/>
<sequence length="268" mass="30209">MMMRQPAIVEEEHNNAINYPTEQRVERMFAALKNRISIQPVFICVILPDKDSPIYGHGEASSAERSVPRKPGIEDQLKAVVATKNWPDVFHYSTQVRTQPAETEMIEGLYEPGGDMVRDGVSKSQFQECLEFEFTALKRACEDLEEGYNPGITFIVAQKRHSTRFFPQGNDKTQKGNCVPGTVVDKDACHPHNYDFFLISQNGFIGTSRPTHYHVLVTENKHLKPDDIQSVTNNLCYTFGRCTSAISMAAPAADAHNVPTRYRKLVDT</sequence>
<dbReference type="InterPro" id="IPR036397">
    <property type="entry name" value="RNaseH_sf"/>
</dbReference>
<gene>
    <name evidence="2" type="ORF">KC19_VG177800</name>
</gene>
<keyword evidence="3" id="KW-1185">Reference proteome</keyword>
<accession>A0A8T0HRN2</accession>
<dbReference type="Proteomes" id="UP000822688">
    <property type="component" value="Chromosome V"/>
</dbReference>
<protein>
    <recommendedName>
        <fullName evidence="1">Piwi domain-containing protein</fullName>
    </recommendedName>
</protein>
<dbReference type="InterPro" id="IPR003165">
    <property type="entry name" value="Piwi"/>
</dbReference>
<dbReference type="EMBL" id="CM026426">
    <property type="protein sequence ID" value="KAG0573429.1"/>
    <property type="molecule type" value="Genomic_DNA"/>
</dbReference>
<evidence type="ECO:0000313" key="3">
    <source>
        <dbReference type="Proteomes" id="UP000822688"/>
    </source>
</evidence>
<dbReference type="SUPFAM" id="SSF53098">
    <property type="entry name" value="Ribonuclease H-like"/>
    <property type="match status" value="1"/>
</dbReference>
<dbReference type="Gene3D" id="3.30.420.10">
    <property type="entry name" value="Ribonuclease H-like superfamily/Ribonuclease H"/>
    <property type="match status" value="1"/>
</dbReference>
<reference evidence="2" key="1">
    <citation type="submission" date="2020-06" db="EMBL/GenBank/DDBJ databases">
        <title>WGS assembly of Ceratodon purpureus strain R40.</title>
        <authorList>
            <person name="Carey S.B."/>
            <person name="Jenkins J."/>
            <person name="Shu S."/>
            <person name="Lovell J.T."/>
            <person name="Sreedasyam A."/>
            <person name="Maumus F."/>
            <person name="Tiley G.P."/>
            <person name="Fernandez-Pozo N."/>
            <person name="Barry K."/>
            <person name="Chen C."/>
            <person name="Wang M."/>
            <person name="Lipzen A."/>
            <person name="Daum C."/>
            <person name="Saski C.A."/>
            <person name="Payton A.C."/>
            <person name="Mcbreen J.C."/>
            <person name="Conrad R.E."/>
            <person name="Kollar L.M."/>
            <person name="Olsson S."/>
            <person name="Huttunen S."/>
            <person name="Landis J.B."/>
            <person name="Wickett N.J."/>
            <person name="Johnson M.G."/>
            <person name="Rensing S.A."/>
            <person name="Grimwood J."/>
            <person name="Schmutz J."/>
            <person name="Mcdaniel S.F."/>
        </authorList>
    </citation>
    <scope>NUCLEOTIDE SEQUENCE</scope>
    <source>
        <strain evidence="2">R40</strain>
    </source>
</reference>
<organism evidence="2 3">
    <name type="scientific">Ceratodon purpureus</name>
    <name type="common">Fire moss</name>
    <name type="synonym">Dicranum purpureum</name>
    <dbReference type="NCBI Taxonomy" id="3225"/>
    <lineage>
        <taxon>Eukaryota</taxon>
        <taxon>Viridiplantae</taxon>
        <taxon>Streptophyta</taxon>
        <taxon>Embryophyta</taxon>
        <taxon>Bryophyta</taxon>
        <taxon>Bryophytina</taxon>
        <taxon>Bryopsida</taxon>
        <taxon>Dicranidae</taxon>
        <taxon>Pseudoditrichales</taxon>
        <taxon>Ditrichaceae</taxon>
        <taxon>Ceratodon</taxon>
    </lineage>
</organism>
<evidence type="ECO:0000259" key="1">
    <source>
        <dbReference type="PROSITE" id="PS50822"/>
    </source>
</evidence>
<proteinExistence type="predicted"/>
<dbReference type="GO" id="GO:0003676">
    <property type="term" value="F:nucleic acid binding"/>
    <property type="evidence" value="ECO:0007669"/>
    <property type="project" value="InterPro"/>
</dbReference>
<evidence type="ECO:0000313" key="2">
    <source>
        <dbReference type="EMBL" id="KAG0573429.1"/>
    </source>
</evidence>
<dbReference type="PANTHER" id="PTHR22891">
    <property type="entry name" value="EUKARYOTIC TRANSLATION INITIATION FACTOR 2C"/>
    <property type="match status" value="1"/>
</dbReference>
<comment type="caution">
    <text evidence="2">The sequence shown here is derived from an EMBL/GenBank/DDBJ whole genome shotgun (WGS) entry which is preliminary data.</text>
</comment>
<dbReference type="InterPro" id="IPR012337">
    <property type="entry name" value="RNaseH-like_sf"/>
</dbReference>
<dbReference type="PROSITE" id="PS50822">
    <property type="entry name" value="PIWI"/>
    <property type="match status" value="1"/>
</dbReference>
<feature type="domain" description="Piwi" evidence="1">
    <location>
        <begin position="118"/>
        <end position="267"/>
    </location>
</feature>